<dbReference type="InterPro" id="IPR036452">
    <property type="entry name" value="Ribo_hydro-like"/>
</dbReference>
<dbReference type="AlphaFoldDB" id="A0A318JW08"/>
<evidence type="ECO:0000313" key="1">
    <source>
        <dbReference type="EMBL" id="PXX57632.1"/>
    </source>
</evidence>
<dbReference type="Gene3D" id="3.90.245.10">
    <property type="entry name" value="Ribonucleoside hydrolase-like"/>
    <property type="match status" value="1"/>
</dbReference>
<accession>A0A318JW08</accession>
<evidence type="ECO:0000313" key="2">
    <source>
        <dbReference type="Proteomes" id="UP000247569"/>
    </source>
</evidence>
<sequence length="70" mass="7360">MTGGRGTSSEPLVNARPGSLAEQLLSSRMDTWPEPSQMPLILDIDIGSEPDDALALAVAAGLPHSLRDHP</sequence>
<keyword evidence="2" id="KW-1185">Reference proteome</keyword>
<gene>
    <name evidence="1" type="ORF">DFR70_11760</name>
</gene>
<dbReference type="GO" id="GO:0016799">
    <property type="term" value="F:hydrolase activity, hydrolyzing N-glycosyl compounds"/>
    <property type="evidence" value="ECO:0007669"/>
    <property type="project" value="InterPro"/>
</dbReference>
<dbReference type="Proteomes" id="UP000247569">
    <property type="component" value="Unassembled WGS sequence"/>
</dbReference>
<organism evidence="1 2">
    <name type="scientific">Nocardia tenerifensis</name>
    <dbReference type="NCBI Taxonomy" id="228006"/>
    <lineage>
        <taxon>Bacteria</taxon>
        <taxon>Bacillati</taxon>
        <taxon>Actinomycetota</taxon>
        <taxon>Actinomycetes</taxon>
        <taxon>Mycobacteriales</taxon>
        <taxon>Nocardiaceae</taxon>
        <taxon>Nocardia</taxon>
    </lineage>
</organism>
<dbReference type="EMBL" id="QJKF01000017">
    <property type="protein sequence ID" value="PXX57632.1"/>
    <property type="molecule type" value="Genomic_DNA"/>
</dbReference>
<protein>
    <submittedName>
        <fullName evidence="1">Uncharacterized protein</fullName>
    </submittedName>
</protein>
<name>A0A318JW08_9NOCA</name>
<proteinExistence type="predicted"/>
<reference evidence="1 2" key="1">
    <citation type="submission" date="2018-05" db="EMBL/GenBank/DDBJ databases">
        <title>Genomic Encyclopedia of Type Strains, Phase IV (KMG-IV): sequencing the most valuable type-strain genomes for metagenomic binning, comparative biology and taxonomic classification.</title>
        <authorList>
            <person name="Goeker M."/>
        </authorList>
    </citation>
    <scope>NUCLEOTIDE SEQUENCE [LARGE SCALE GENOMIC DNA]</scope>
    <source>
        <strain evidence="1 2">DSM 44704</strain>
    </source>
</reference>
<comment type="caution">
    <text evidence="1">The sequence shown here is derived from an EMBL/GenBank/DDBJ whole genome shotgun (WGS) entry which is preliminary data.</text>
</comment>